<dbReference type="KEGG" id="bmeg:BG04_967"/>
<dbReference type="InterPro" id="IPR018672">
    <property type="entry name" value="DUF2140"/>
</dbReference>
<dbReference type="Pfam" id="PF09911">
    <property type="entry name" value="DUF2140"/>
    <property type="match status" value="1"/>
</dbReference>
<protein>
    <recommendedName>
        <fullName evidence="3">DUF2140 family protein</fullName>
    </recommendedName>
</protein>
<reference evidence="1 2" key="1">
    <citation type="journal article" date="2015" name="Genome Announc.">
        <title>Complete genome sequences for 35 biothreat assay-relevant bacillus species.</title>
        <authorList>
            <person name="Johnson S.L."/>
            <person name="Daligault H.E."/>
            <person name="Davenport K.W."/>
            <person name="Jaissle J."/>
            <person name="Frey K.G."/>
            <person name="Ladner J.T."/>
            <person name="Broomall S.M."/>
            <person name="Bishop-Lilly K.A."/>
            <person name="Bruce D.C."/>
            <person name="Gibbons H.S."/>
            <person name="Coyne S.R."/>
            <person name="Lo C.C."/>
            <person name="Meincke L."/>
            <person name="Munk A.C."/>
            <person name="Koroleva G.I."/>
            <person name="Rosenzweig C.N."/>
            <person name="Palacios G.F."/>
            <person name="Redden C.L."/>
            <person name="Minogue T.D."/>
            <person name="Chain P.S."/>
        </authorList>
    </citation>
    <scope>NUCLEOTIDE SEQUENCE [LARGE SCALE GENOMIC DNA]</scope>
    <source>
        <strain evidence="2">ATCC 14581 / DSM 32 / JCM 2506 / NBRC 15308 / NCIMB 9376 / NCTC 10342 / NRRL B-14308 / VKM B-512</strain>
    </source>
</reference>
<evidence type="ECO:0000313" key="1">
    <source>
        <dbReference type="EMBL" id="AJI25358.1"/>
    </source>
</evidence>
<sequence length="190" mass="21631">MKKWKTLFIALLGINVLGAILIIAFIFQPVDKANPTPSEKVEGDAELTILAKKADLNVLIDKYLKKEFKNQPLNYKITLTDVVRVDGTIQVFGDDINIRMTFDPIVQKNGDIVLEQQSLSVGKLQLPVRTVLRYVNNNFALPEWVTIDPKNESVYVALQQMKLESDFAVKVQKFDLKNDDIRVRLISRSE</sequence>
<dbReference type="Proteomes" id="UP000031829">
    <property type="component" value="Chromosome"/>
</dbReference>
<proteinExistence type="predicted"/>
<dbReference type="EMBL" id="CP009920">
    <property type="protein sequence ID" value="AJI25358.1"/>
    <property type="molecule type" value="Genomic_DNA"/>
</dbReference>
<dbReference type="HOGENOM" id="CLU_098230_0_0_9"/>
<name>A0A0B6AXC2_PRIM2</name>
<accession>A0A0B6AXC2</accession>
<dbReference type="GeneID" id="93644446"/>
<gene>
    <name evidence="1" type="ORF">BG04_967</name>
</gene>
<evidence type="ECO:0008006" key="3">
    <source>
        <dbReference type="Google" id="ProtNLM"/>
    </source>
</evidence>
<dbReference type="AlphaFoldDB" id="A0A0B6AXC2"/>
<evidence type="ECO:0000313" key="2">
    <source>
        <dbReference type="Proteomes" id="UP000031829"/>
    </source>
</evidence>
<dbReference type="RefSeq" id="WP_013058738.1">
    <property type="nucleotide sequence ID" value="NZ_BCVB01000001.1"/>
</dbReference>
<organism evidence="1 2">
    <name type="scientific">Priestia megaterium (strain ATCC 14581 / DSM 32 / CCUG 1817 / JCM 2506 / NBRC 15308 / NCIMB 9376 / NCTC 10342 / NRRL B-14308 / VKM B-512 / Ford 19)</name>
    <name type="common">Bacillus megaterium</name>
    <dbReference type="NCBI Taxonomy" id="1348623"/>
    <lineage>
        <taxon>Bacteria</taxon>
        <taxon>Bacillati</taxon>
        <taxon>Bacillota</taxon>
        <taxon>Bacilli</taxon>
        <taxon>Bacillales</taxon>
        <taxon>Bacillaceae</taxon>
        <taxon>Priestia</taxon>
    </lineage>
</organism>